<evidence type="ECO:0000313" key="1">
    <source>
        <dbReference type="EMBL" id="AEW04182.1"/>
    </source>
</evidence>
<reference evidence="1 2" key="2">
    <citation type="journal article" date="2012" name="Stand. Genomic Sci.">
        <title>Complete genome sequence of the moderately thermophilic mineral-sulfide-oxidizing firmicute Sulfobacillus acidophilus type strain (NAL(T)).</title>
        <authorList>
            <person name="Anderson I."/>
            <person name="Chertkov O."/>
            <person name="Chen A."/>
            <person name="Saunders E."/>
            <person name="Lapidus A."/>
            <person name="Nolan M."/>
            <person name="Lucas S."/>
            <person name="Hammon N."/>
            <person name="Deshpande S."/>
            <person name="Cheng J.F."/>
            <person name="Han C."/>
            <person name="Tapia R."/>
            <person name="Goodwin L.A."/>
            <person name="Pitluck S."/>
            <person name="Liolios K."/>
            <person name="Pagani I."/>
            <person name="Ivanova N."/>
            <person name="Mikhailova N."/>
            <person name="Pati A."/>
            <person name="Palaniappan K."/>
            <person name="Land M."/>
            <person name="Pan C."/>
            <person name="Rohde M."/>
            <person name="Pukall R."/>
            <person name="Goker M."/>
            <person name="Detter J.C."/>
            <person name="Woyke T."/>
            <person name="Bristow J."/>
            <person name="Eisen J.A."/>
            <person name="Markowitz V."/>
            <person name="Hugenholtz P."/>
            <person name="Kyrpides N.C."/>
            <person name="Klenk H.P."/>
            <person name="Mavromatis K."/>
        </authorList>
    </citation>
    <scope>NUCLEOTIDE SEQUENCE [LARGE SCALE GENOMIC DNA]</scope>
    <source>
        <strain evidence="2">ATCC 700253 / DSM 10332 / NAL</strain>
    </source>
</reference>
<proteinExistence type="predicted"/>
<evidence type="ECO:0000313" key="2">
    <source>
        <dbReference type="Proteomes" id="UP000005439"/>
    </source>
</evidence>
<name>G8U013_SULAD</name>
<dbReference type="HOGENOM" id="CLU_1194383_0_0_9"/>
<reference evidence="2" key="1">
    <citation type="submission" date="2011-12" db="EMBL/GenBank/DDBJ databases">
        <title>The complete genome of chromosome of Sulfobacillus acidophilus DSM 10332.</title>
        <authorList>
            <person name="Lucas S."/>
            <person name="Han J."/>
            <person name="Lapidus A."/>
            <person name="Bruce D."/>
            <person name="Goodwin L."/>
            <person name="Pitluck S."/>
            <person name="Peters L."/>
            <person name="Kyrpides N."/>
            <person name="Mavromatis K."/>
            <person name="Ivanova N."/>
            <person name="Mikhailova N."/>
            <person name="Chertkov O."/>
            <person name="Saunders E."/>
            <person name="Detter J.C."/>
            <person name="Tapia R."/>
            <person name="Han C."/>
            <person name="Land M."/>
            <person name="Hauser L."/>
            <person name="Markowitz V."/>
            <person name="Cheng J.-F."/>
            <person name="Hugenholtz P."/>
            <person name="Woyke T."/>
            <person name="Wu D."/>
            <person name="Pukall R."/>
            <person name="Gehrich-Schroeter G."/>
            <person name="Schneider S."/>
            <person name="Klenk H.-P."/>
            <person name="Eisen J.A."/>
        </authorList>
    </citation>
    <scope>NUCLEOTIDE SEQUENCE [LARGE SCALE GENOMIC DNA]</scope>
    <source>
        <strain evidence="2">ATCC 700253 / DSM 10332 / NAL</strain>
    </source>
</reference>
<protein>
    <submittedName>
        <fullName evidence="1">Uncharacterized protein</fullName>
    </submittedName>
</protein>
<dbReference type="PATRIC" id="fig|679936.5.peg.721"/>
<dbReference type="KEGG" id="sap:Sulac_0672"/>
<sequence length="212" mass="23532">MAVAVAPDALTEAIRALHTLRPRLTDDASARGQRWDAAAMIYAAAGRAGLIRAAQEAGYSLRTLQRWVQLSRVFPPAWRAQYPRVSEGTLLGILRVLQWFPSGQPERDVRCWLALADRHSWGRQGVIKAARARKATRPQDGPPSPLGAEAAAAFADGLRRWQMMAASPLSVADRGRLAAEMARHLEEAVTVFNQLWSPYYLERLTLTREPLV</sequence>
<dbReference type="Proteomes" id="UP000005439">
    <property type="component" value="Chromosome"/>
</dbReference>
<gene>
    <name evidence="1" type="ordered locus">Sulac_0672</name>
</gene>
<dbReference type="AlphaFoldDB" id="G8U013"/>
<organism evidence="1 2">
    <name type="scientific">Sulfobacillus acidophilus (strain ATCC 700253 / DSM 10332 / NAL)</name>
    <dbReference type="NCBI Taxonomy" id="679936"/>
    <lineage>
        <taxon>Bacteria</taxon>
        <taxon>Bacillati</taxon>
        <taxon>Bacillota</taxon>
        <taxon>Clostridia</taxon>
        <taxon>Eubacteriales</taxon>
        <taxon>Clostridiales Family XVII. Incertae Sedis</taxon>
        <taxon>Sulfobacillus</taxon>
    </lineage>
</organism>
<dbReference type="EMBL" id="CP003179">
    <property type="protein sequence ID" value="AEW04182.1"/>
    <property type="molecule type" value="Genomic_DNA"/>
</dbReference>
<keyword evidence="2" id="KW-1185">Reference proteome</keyword>
<dbReference type="STRING" id="679936.Sulac_0672"/>
<accession>G8U013</accession>